<reference evidence="4 5" key="1">
    <citation type="journal article" date="2012" name="FEBS Lett.">
        <title>Anammox organism KSU-1 expresses a NirK-type copper-containing nitrite reductase instead of a NirS-type with cytochrome cd1.</title>
        <authorList>
            <person name="Hira D."/>
            <person name="Toh H."/>
            <person name="Migita C.T."/>
            <person name="Okubo H."/>
            <person name="Nishiyama T."/>
            <person name="Hattori M."/>
            <person name="Furukawa K."/>
            <person name="Fujii T."/>
        </authorList>
    </citation>
    <scope>NUCLEOTIDE SEQUENCE [LARGE SCALE GENOMIC DNA]</scope>
</reference>
<dbReference type="PANTHER" id="PTHR34136">
    <property type="match status" value="1"/>
</dbReference>
<dbReference type="InterPro" id="IPR004629">
    <property type="entry name" value="WecG_TagA_CpsF"/>
</dbReference>
<dbReference type="Proteomes" id="UP000002985">
    <property type="component" value="Unassembled WGS sequence"/>
</dbReference>
<keyword evidence="5" id="KW-1185">Reference proteome</keyword>
<dbReference type="OrthoDB" id="9771846at2"/>
<dbReference type="NCBIfam" id="TIGR00696">
    <property type="entry name" value="wecG_tagA_cpsF"/>
    <property type="match status" value="1"/>
</dbReference>
<keyword evidence="3" id="KW-0472">Membrane</keyword>
<dbReference type="GO" id="GO:0016758">
    <property type="term" value="F:hexosyltransferase activity"/>
    <property type="evidence" value="ECO:0007669"/>
    <property type="project" value="TreeGrafter"/>
</dbReference>
<keyword evidence="3" id="KW-0812">Transmembrane</keyword>
<evidence type="ECO:0000256" key="3">
    <source>
        <dbReference type="SAM" id="Phobius"/>
    </source>
</evidence>
<protein>
    <submittedName>
        <fullName evidence="4">Putative N-acetylmannosaminyltransferase</fullName>
    </submittedName>
</protein>
<dbReference type="AlphaFoldDB" id="I3IIT0"/>
<keyword evidence="3" id="KW-1133">Transmembrane helix</keyword>
<name>I3IIT0_9BACT</name>
<keyword evidence="2 4" id="KW-0808">Transferase</keyword>
<organism evidence="4 5">
    <name type="scientific">Candidatus Jettenia caeni</name>
    <dbReference type="NCBI Taxonomy" id="247490"/>
    <lineage>
        <taxon>Bacteria</taxon>
        <taxon>Pseudomonadati</taxon>
        <taxon>Planctomycetota</taxon>
        <taxon>Candidatus Brocadiia</taxon>
        <taxon>Candidatus Brocadiales</taxon>
        <taxon>Candidatus Brocadiaceae</taxon>
        <taxon>Candidatus Jettenia</taxon>
    </lineage>
</organism>
<comment type="caution">
    <text evidence="4">The sequence shown here is derived from an EMBL/GenBank/DDBJ whole genome shotgun (WGS) entry which is preliminary data.</text>
</comment>
<dbReference type="Pfam" id="PF03808">
    <property type="entry name" value="Glyco_tran_WecG"/>
    <property type="match status" value="1"/>
</dbReference>
<keyword evidence="1" id="KW-0328">Glycosyltransferase</keyword>
<gene>
    <name evidence="4" type="ORF">KSU1_C0029</name>
</gene>
<feature type="transmembrane region" description="Helical" evidence="3">
    <location>
        <begin position="227"/>
        <end position="246"/>
    </location>
</feature>
<proteinExistence type="predicted"/>
<dbReference type="CDD" id="cd06533">
    <property type="entry name" value="Glyco_transf_WecG_TagA"/>
    <property type="match status" value="1"/>
</dbReference>
<evidence type="ECO:0000256" key="2">
    <source>
        <dbReference type="ARBA" id="ARBA00022679"/>
    </source>
</evidence>
<dbReference type="EMBL" id="BAFH01000003">
    <property type="protein sequence ID" value="GAB61625.1"/>
    <property type="molecule type" value="Genomic_DNA"/>
</dbReference>
<dbReference type="eggNOG" id="COG1922">
    <property type="taxonomic scope" value="Bacteria"/>
</dbReference>
<dbReference type="PANTHER" id="PTHR34136:SF1">
    <property type="entry name" value="UDP-N-ACETYL-D-MANNOSAMINURONIC ACID TRANSFERASE"/>
    <property type="match status" value="1"/>
</dbReference>
<sequence>MNTTKNRINFFDTSIDLLTMDETLQYIEKIIEERIVTQHVVVNVAKLVMMQRDAKLRNVVNSCDLINADGQGVVWGARVLGLNIPERVAGIDLFLKVVELAAKKGYRLYFLGARQEIIERVVIRFLLKYPKLQIAGYRNGYFSKAEEAKIVEIIQNSRPHVLFVAMSSPQKEIFLNQYIENLQIPFMMGVGGSFDVVAGYTNRAPLWAQKAGLEWFFRLMCEPRRMWKRYLISNTIFAWMILKALFRKVLWVY</sequence>
<accession>I3IIT0</accession>
<dbReference type="STRING" id="247490.KSU1_C0029"/>
<evidence type="ECO:0000313" key="4">
    <source>
        <dbReference type="EMBL" id="GAB61625.1"/>
    </source>
</evidence>
<evidence type="ECO:0000313" key="5">
    <source>
        <dbReference type="Proteomes" id="UP000002985"/>
    </source>
</evidence>
<evidence type="ECO:0000256" key="1">
    <source>
        <dbReference type="ARBA" id="ARBA00022676"/>
    </source>
</evidence>